<evidence type="ECO:0000313" key="3">
    <source>
        <dbReference type="Proteomes" id="UP000600588"/>
    </source>
</evidence>
<dbReference type="InterPro" id="IPR000421">
    <property type="entry name" value="FA58C"/>
</dbReference>
<comment type="caution">
    <text evidence="2">The sequence shown here is derived from an EMBL/GenBank/DDBJ whole genome shotgun (WGS) entry which is preliminary data.</text>
</comment>
<accession>A0A8J6U903</accession>
<dbReference type="EMBL" id="JACVXB010000014">
    <property type="protein sequence ID" value="MBD0833713.1"/>
    <property type="molecule type" value="Genomic_DNA"/>
</dbReference>
<dbReference type="Proteomes" id="UP000600588">
    <property type="component" value="Unassembled WGS sequence"/>
</dbReference>
<dbReference type="PROSITE" id="PS51257">
    <property type="entry name" value="PROKAR_LIPOPROTEIN"/>
    <property type="match status" value="1"/>
</dbReference>
<organism evidence="2 3">
    <name type="scientific">Aestuariibaculum sediminum</name>
    <dbReference type="NCBI Taxonomy" id="2770637"/>
    <lineage>
        <taxon>Bacteria</taxon>
        <taxon>Pseudomonadati</taxon>
        <taxon>Bacteroidota</taxon>
        <taxon>Flavobacteriia</taxon>
        <taxon>Flavobacteriales</taxon>
        <taxon>Flavobacteriaceae</taxon>
    </lineage>
</organism>
<dbReference type="RefSeq" id="WP_188231493.1">
    <property type="nucleotide sequence ID" value="NZ_JACVXB010000014.1"/>
</dbReference>
<feature type="domain" description="F5/8 type C" evidence="1">
    <location>
        <begin position="542"/>
        <end position="618"/>
    </location>
</feature>
<sequence length="660" mass="77081">MKYLGYLLLTSILFSCNQKPKDVQRCLELAGENKAELQKVINHYLKTKENLKLEATYFLIENMDTKYSYNNEEIGPHKSLLSFVDSLHKAQDPVIINPSKFWTGDNVFTDGHTVVDSYWDTLKLKNGPLNSRSLTVLPDLQTVKANQLIENIDYAFKVWENPWAKHLNFDQFCEYVLPYRNLTEPITQWRKEVYEDYKSELKKVNYSENIALNAAQALYERVSVVKNNYFTFREYPDLGWEDLNKVRMGTCRDQSNFIIYVMRSQGIPIGTVFLPYGTEWEVLLDSKGNYLQFGAENFPPDEDSNYYLSEWKSPATSASKFFQHSFKKDMRLLKMLALEDIPPFFRDPNLKDVTEYLHENANEVSVEVIKGSKDHKVIYLCDYTSSNKWSAIDWTEIKNDRCTFSSVGSGKIYMPAEYKNNEYNYIHPPIYLEENGHKIILNANLEEKEKIRLYRKHPRGIGETRFAKKMIETYFQVANKSDFSDAVTIFKIKDIPDKAEEVKVNLNKKYQFIRHVADTTINIAELGFFDKNETRLNGKVICSSKDTKFRPEYAFDGNIRTNYNNDNTKSWIGLALDRPIEISKVKYLFRNSFNTIEPNNQYELFYWQDSGGWISLGKKNAQLDYIDFIAPKNALLLLRNHTQGNAEMIFFMKAGEQIWG</sequence>
<gene>
    <name evidence="2" type="ORF">ICJ83_16390</name>
</gene>
<name>A0A8J6U903_9FLAO</name>
<keyword evidence="3" id="KW-1185">Reference proteome</keyword>
<dbReference type="Gene3D" id="2.60.120.260">
    <property type="entry name" value="Galactose-binding domain-like"/>
    <property type="match status" value="2"/>
</dbReference>
<dbReference type="SUPFAM" id="SSF54001">
    <property type="entry name" value="Cysteine proteinases"/>
    <property type="match status" value="1"/>
</dbReference>
<dbReference type="PANTHER" id="PTHR35532:SF5">
    <property type="entry name" value="CARBOHYDRATE-BINDING DOMAIN-CONTAINING PROTEIN"/>
    <property type="match status" value="1"/>
</dbReference>
<reference evidence="2 3" key="1">
    <citation type="submission" date="2020-09" db="EMBL/GenBank/DDBJ databases">
        <title>TT11 complete genome.</title>
        <authorList>
            <person name="Wu Z."/>
        </authorList>
    </citation>
    <scope>NUCLEOTIDE SEQUENCE [LARGE SCALE GENOMIC DNA]</scope>
    <source>
        <strain evidence="2 3">TT11</strain>
    </source>
</reference>
<proteinExistence type="predicted"/>
<dbReference type="AlphaFoldDB" id="A0A8J6U903"/>
<evidence type="ECO:0000259" key="1">
    <source>
        <dbReference type="Pfam" id="PF00754"/>
    </source>
</evidence>
<dbReference type="Pfam" id="PF00754">
    <property type="entry name" value="F5_F8_type_C"/>
    <property type="match status" value="1"/>
</dbReference>
<dbReference type="SUPFAM" id="SSF49785">
    <property type="entry name" value="Galactose-binding domain-like"/>
    <property type="match status" value="1"/>
</dbReference>
<dbReference type="PANTHER" id="PTHR35532">
    <property type="entry name" value="SIMILAR TO POLYHYDROXYALKANOATE DEPOLYMERASE"/>
    <property type="match status" value="1"/>
</dbReference>
<dbReference type="InterPro" id="IPR008979">
    <property type="entry name" value="Galactose-bd-like_sf"/>
</dbReference>
<protein>
    <submittedName>
        <fullName evidence="2">Discoidin domain-containing protein</fullName>
    </submittedName>
</protein>
<dbReference type="InterPro" id="IPR038765">
    <property type="entry name" value="Papain-like_cys_pep_sf"/>
</dbReference>
<evidence type="ECO:0000313" key="2">
    <source>
        <dbReference type="EMBL" id="MBD0833713.1"/>
    </source>
</evidence>